<name>A0A376C1V6_9FLAO</name>
<dbReference type="EMBL" id="UFTJ01000001">
    <property type="protein sequence ID" value="SSZ47230.1"/>
    <property type="molecule type" value="Genomic_DNA"/>
</dbReference>
<sequence length="103" mass="11248">MIGGIVAGLNHGMHKMSNGEPEAKRKQIVKRAKAHNGSKDWAYENKKGRFAANTNKCNLFVDDILGEVGIYTPDPNGKLSILDLGTPVTAGQWVDPNYNIPGW</sequence>
<proteinExistence type="predicted"/>
<dbReference type="AlphaFoldDB" id="A0A376C1V6"/>
<feature type="region of interest" description="Disordered" evidence="1">
    <location>
        <begin position="1"/>
        <end position="27"/>
    </location>
</feature>
<organism evidence="2 3">
    <name type="scientific">Bergeyella zoohelcum</name>
    <dbReference type="NCBI Taxonomy" id="1015"/>
    <lineage>
        <taxon>Bacteria</taxon>
        <taxon>Pseudomonadati</taxon>
        <taxon>Bacteroidota</taxon>
        <taxon>Flavobacteriia</taxon>
        <taxon>Flavobacteriales</taxon>
        <taxon>Weeksellaceae</taxon>
        <taxon>Bergeyella</taxon>
    </lineage>
</organism>
<reference evidence="2 3" key="1">
    <citation type="submission" date="2018-06" db="EMBL/GenBank/DDBJ databases">
        <authorList>
            <consortium name="Pathogen Informatics"/>
            <person name="Doyle S."/>
        </authorList>
    </citation>
    <scope>NUCLEOTIDE SEQUENCE [LARGE SCALE GENOMIC DNA]</scope>
    <source>
        <strain evidence="2 3">NCTC11661</strain>
    </source>
</reference>
<dbReference type="Proteomes" id="UP000255515">
    <property type="component" value="Unassembled WGS sequence"/>
</dbReference>
<evidence type="ECO:0000313" key="2">
    <source>
        <dbReference type="EMBL" id="SSZ47230.1"/>
    </source>
</evidence>
<evidence type="ECO:0000313" key="3">
    <source>
        <dbReference type="Proteomes" id="UP000255515"/>
    </source>
</evidence>
<protein>
    <submittedName>
        <fullName evidence="2">Uncharacterized protein</fullName>
    </submittedName>
</protein>
<dbReference type="RefSeq" id="WP_002686362.1">
    <property type="nucleotide sequence ID" value="NZ_UFTJ01000001.1"/>
</dbReference>
<accession>A0A376C1V6</accession>
<evidence type="ECO:0000256" key="1">
    <source>
        <dbReference type="SAM" id="MobiDB-lite"/>
    </source>
</evidence>
<gene>
    <name evidence="2" type="ORF">NCTC11661_00896</name>
</gene>